<accession>A0A8J3I9C1</accession>
<name>A0A8J3I9C1_9CHLR</name>
<keyword evidence="3" id="KW-1185">Reference proteome</keyword>
<dbReference type="RefSeq" id="WP_220199984.1">
    <property type="nucleotide sequence ID" value="NZ_BNJF01000010.1"/>
</dbReference>
<dbReference type="Gene3D" id="3.20.20.30">
    <property type="entry name" value="Luciferase-like domain"/>
    <property type="match status" value="1"/>
</dbReference>
<evidence type="ECO:0000313" key="2">
    <source>
        <dbReference type="EMBL" id="GHO51036.1"/>
    </source>
</evidence>
<dbReference type="InterPro" id="IPR011251">
    <property type="entry name" value="Luciferase-like_dom"/>
</dbReference>
<dbReference type="Proteomes" id="UP000612362">
    <property type="component" value="Unassembled WGS sequence"/>
</dbReference>
<feature type="domain" description="Luciferase-like" evidence="1">
    <location>
        <begin position="23"/>
        <end position="293"/>
    </location>
</feature>
<gene>
    <name evidence="2" type="ORF">KSX_91990</name>
</gene>
<sequence length="319" mass="34721">MEQKEEVRSFQERVGISVVPTDPTTLVTSLIEIEDAGVDHIWVGGPPWNPDLLTILAAAAMRTKSLKLGTAIVQVFLHHPVQLAQQALSLHALAPGRLRLGIGTSSPEFAKHVYGIEMESPLSYLREYVQILRPLLHQGEIHHQGRYFATEVSLQASSQLPVFIAALGPRAFRLSGEVADGALPVMCPIPYLLNTALPAMRTGASAAGRACPPIVAHVPVAFTEDRATALRIGRQAMSIYQTRSAYRNMFVAAGFSQQEIDSVSDSFIESLLVFGDESKIRDRLLELLSMGIDELTIGLIPISDAVSEGNRLARLIGRL</sequence>
<protein>
    <submittedName>
        <fullName evidence="2">LLM class F420-dependent oxidoreductase</fullName>
    </submittedName>
</protein>
<dbReference type="AlphaFoldDB" id="A0A8J3I9C1"/>
<dbReference type="PANTHER" id="PTHR43244:SF2">
    <property type="entry name" value="CONSERVED HYPOTHETICAL ALANINE AND PROLINE-RICH PROTEIN"/>
    <property type="match status" value="1"/>
</dbReference>
<dbReference type="InterPro" id="IPR036661">
    <property type="entry name" value="Luciferase-like_sf"/>
</dbReference>
<evidence type="ECO:0000313" key="3">
    <source>
        <dbReference type="Proteomes" id="UP000612362"/>
    </source>
</evidence>
<proteinExistence type="predicted"/>
<dbReference type="SUPFAM" id="SSF51679">
    <property type="entry name" value="Bacterial luciferase-like"/>
    <property type="match status" value="1"/>
</dbReference>
<dbReference type="PANTHER" id="PTHR43244">
    <property type="match status" value="1"/>
</dbReference>
<dbReference type="InterPro" id="IPR050564">
    <property type="entry name" value="F420-G6PD/mer"/>
</dbReference>
<comment type="caution">
    <text evidence="2">The sequence shown here is derived from an EMBL/GenBank/DDBJ whole genome shotgun (WGS) entry which is preliminary data.</text>
</comment>
<dbReference type="CDD" id="cd01097">
    <property type="entry name" value="Tetrahydromethanopterin_reductase"/>
    <property type="match status" value="1"/>
</dbReference>
<evidence type="ECO:0000259" key="1">
    <source>
        <dbReference type="Pfam" id="PF00296"/>
    </source>
</evidence>
<reference evidence="2" key="1">
    <citation type="submission" date="2020-10" db="EMBL/GenBank/DDBJ databases">
        <title>Taxonomic study of unclassified bacteria belonging to the class Ktedonobacteria.</title>
        <authorList>
            <person name="Yabe S."/>
            <person name="Wang C.M."/>
            <person name="Zheng Y."/>
            <person name="Sakai Y."/>
            <person name="Cavaletti L."/>
            <person name="Monciardini P."/>
            <person name="Donadio S."/>
        </authorList>
    </citation>
    <scope>NUCLEOTIDE SEQUENCE</scope>
    <source>
        <strain evidence="2">SOSP1-1</strain>
    </source>
</reference>
<dbReference type="EMBL" id="BNJF01000010">
    <property type="protein sequence ID" value="GHO51036.1"/>
    <property type="molecule type" value="Genomic_DNA"/>
</dbReference>
<dbReference type="Pfam" id="PF00296">
    <property type="entry name" value="Bac_luciferase"/>
    <property type="match status" value="1"/>
</dbReference>
<dbReference type="GO" id="GO:0016705">
    <property type="term" value="F:oxidoreductase activity, acting on paired donors, with incorporation or reduction of molecular oxygen"/>
    <property type="evidence" value="ECO:0007669"/>
    <property type="project" value="InterPro"/>
</dbReference>
<organism evidence="2 3">
    <name type="scientific">Ktedonospora formicarum</name>
    <dbReference type="NCBI Taxonomy" id="2778364"/>
    <lineage>
        <taxon>Bacteria</taxon>
        <taxon>Bacillati</taxon>
        <taxon>Chloroflexota</taxon>
        <taxon>Ktedonobacteria</taxon>
        <taxon>Ktedonobacterales</taxon>
        <taxon>Ktedonobacteraceae</taxon>
        <taxon>Ktedonospora</taxon>
    </lineage>
</organism>